<dbReference type="RefSeq" id="WP_135972023.1">
    <property type="nucleotide sequence ID" value="NZ_SRZI01000003.1"/>
</dbReference>
<dbReference type="Pfam" id="PF01244">
    <property type="entry name" value="Peptidase_M19"/>
    <property type="match status" value="1"/>
</dbReference>
<dbReference type="Proteomes" id="UP000296469">
    <property type="component" value="Chromosome"/>
</dbReference>
<organism evidence="1 2">
    <name type="scientific">Cellulomonas shaoxiangyii</name>
    <dbReference type="NCBI Taxonomy" id="2566013"/>
    <lineage>
        <taxon>Bacteria</taxon>
        <taxon>Bacillati</taxon>
        <taxon>Actinomycetota</taxon>
        <taxon>Actinomycetes</taxon>
        <taxon>Micrococcales</taxon>
        <taxon>Cellulomonadaceae</taxon>
        <taxon>Cellulomonas</taxon>
    </lineage>
</organism>
<name>A0A4P7SKD1_9CELL</name>
<dbReference type="KEGG" id="celz:E5225_15480"/>
<dbReference type="OrthoDB" id="2479530at2"/>
<dbReference type="GO" id="GO:0006508">
    <property type="term" value="P:proteolysis"/>
    <property type="evidence" value="ECO:0007669"/>
    <property type="project" value="InterPro"/>
</dbReference>
<dbReference type="AlphaFoldDB" id="A0A4P7SKD1"/>
<dbReference type="InterPro" id="IPR032466">
    <property type="entry name" value="Metal_Hydrolase"/>
</dbReference>
<dbReference type="SUPFAM" id="SSF51556">
    <property type="entry name" value="Metallo-dependent hydrolases"/>
    <property type="match status" value="1"/>
</dbReference>
<dbReference type="Gene3D" id="3.20.20.140">
    <property type="entry name" value="Metal-dependent hydrolases"/>
    <property type="match status" value="1"/>
</dbReference>
<keyword evidence="2" id="KW-1185">Reference proteome</keyword>
<evidence type="ECO:0008006" key="3">
    <source>
        <dbReference type="Google" id="ProtNLM"/>
    </source>
</evidence>
<gene>
    <name evidence="1" type="ORF">E5225_15480</name>
</gene>
<proteinExistence type="predicted"/>
<accession>A0A4P7SKD1</accession>
<reference evidence="1 2" key="1">
    <citation type="submission" date="2019-04" db="EMBL/GenBank/DDBJ databases">
        <title>Isolation and identification of Cellulomonas shaoxiangyii sp. Nov. isolated from feces of the Tibetan antelopes (Pantholops hodgsonii) in the Qinghai-Tibet plateau of China.</title>
        <authorList>
            <person name="Tian Z."/>
        </authorList>
    </citation>
    <scope>NUCLEOTIDE SEQUENCE [LARGE SCALE GENOMIC DNA]</scope>
    <source>
        <strain evidence="1 2">Z28</strain>
    </source>
</reference>
<sequence length="697" mass="73739">MSPDAESRAVLPRSRARWRSRVLGAVTAALLLSASSCETGEPPAPPPVVRGLADFHSHMFADLGFDGSLLTHSTDPAAPCRAPLTSDASTFRLADVVRAGLVDEAATQAASGRCFPTPTSRAGQQVDVDSLERAWRYGLRLVVIHAVNSEFLCLAAKITSSCPDIPSIEAQLAAARTLQNTIDATSGGPGTGWFRIVLTPAEARTVIGEGKLAVVLGVEAAGAFGGCAFVPAGVTPAVPPVSPFVSNPDETRWALNCNGLLPPLLDEGVTSRAVALMERYRELGARHFYLIHNLQGVAGGNSLSAALLHAVTNPSRHAPGSPFDRVADIDRVVRDVRPPITSFACPTAFAFDGGRCNSVGLTFTGRQLARAMANEGSVIDLDHLSIKAKRDLWAELGDQYPVVSSHSGFNEINGGDKSNEDQLLPDDLQRLIRWGGSVAPILLQGTAADEVRTYPAGSTTAPHVCPGTSETWVQAYRYAVDKLRTTPLAVGRPAFVGVGFGSDFNGLAGWPRPRFDSAGTAVGETSFDPLFVGGALTPVGGRCYLAIGGFPAGAPPHVTYPFVSPLTGESFDRSTLPWSGRSEPYDISFDGVAHVGMIPDFVEELRVLGLSDDELEPLWGGAEAYLRTWETAGAWAGNYGTEQRRGVRDACREARSGLAQLGTSVQATVTLWQDAMARVRSLGCDYLSDQATPSPAP</sequence>
<evidence type="ECO:0000313" key="1">
    <source>
        <dbReference type="EMBL" id="QCB94749.1"/>
    </source>
</evidence>
<dbReference type="GO" id="GO:0070573">
    <property type="term" value="F:metallodipeptidase activity"/>
    <property type="evidence" value="ECO:0007669"/>
    <property type="project" value="InterPro"/>
</dbReference>
<dbReference type="InterPro" id="IPR008257">
    <property type="entry name" value="Pept_M19"/>
</dbReference>
<protein>
    <recommendedName>
        <fullName evidence="3">Peptidase M19</fullName>
    </recommendedName>
</protein>
<evidence type="ECO:0000313" key="2">
    <source>
        <dbReference type="Proteomes" id="UP000296469"/>
    </source>
</evidence>
<dbReference type="EMBL" id="CP039291">
    <property type="protein sequence ID" value="QCB94749.1"/>
    <property type="molecule type" value="Genomic_DNA"/>
</dbReference>